<reference evidence="2" key="1">
    <citation type="submission" date="2020-01" db="EMBL/GenBank/DDBJ databases">
        <authorList>
            <consortium name="DOE Joint Genome Institute"/>
            <person name="Haridas S."/>
            <person name="Albert R."/>
            <person name="Binder M."/>
            <person name="Bloem J."/>
            <person name="Labutti K."/>
            <person name="Salamov A."/>
            <person name="Andreopoulos B."/>
            <person name="Baker S.E."/>
            <person name="Barry K."/>
            <person name="Bills G."/>
            <person name="Bluhm B.H."/>
            <person name="Cannon C."/>
            <person name="Castanera R."/>
            <person name="Culley D.E."/>
            <person name="Daum C."/>
            <person name="Ezra D."/>
            <person name="Gonzalez J.B."/>
            <person name="Henrissat B."/>
            <person name="Kuo A."/>
            <person name="Liang C."/>
            <person name="Lipzen A."/>
            <person name="Lutzoni F."/>
            <person name="Magnuson J."/>
            <person name="Mondo S."/>
            <person name="Nolan M."/>
            <person name="Ohm R."/>
            <person name="Pangilinan J."/>
            <person name="Park H.-J."/>
            <person name="Ramirez L."/>
            <person name="Alfaro M."/>
            <person name="Sun H."/>
            <person name="Tritt A."/>
            <person name="Yoshinaga Y."/>
            <person name="Zwiers L.-H."/>
            <person name="Turgeon B.G."/>
            <person name="Goodwin S.B."/>
            <person name="Spatafora J.W."/>
            <person name="Crous P.W."/>
            <person name="Grigoriev I.V."/>
        </authorList>
    </citation>
    <scope>NUCLEOTIDE SEQUENCE</scope>
    <source>
        <strain evidence="2">IPT5</strain>
    </source>
</reference>
<feature type="transmembrane region" description="Helical" evidence="1">
    <location>
        <begin position="95"/>
        <end position="116"/>
    </location>
</feature>
<dbReference type="Proteomes" id="UP000799423">
    <property type="component" value="Unassembled WGS sequence"/>
</dbReference>
<evidence type="ECO:0000256" key="1">
    <source>
        <dbReference type="SAM" id="Phobius"/>
    </source>
</evidence>
<feature type="transmembrane region" description="Helical" evidence="1">
    <location>
        <begin position="32"/>
        <end position="54"/>
    </location>
</feature>
<protein>
    <recommendedName>
        <fullName evidence="4">MARVEL domain-containing protein</fullName>
    </recommendedName>
</protein>
<dbReference type="PANTHER" id="PTHR42083:SF1">
    <property type="entry name" value="MARVEL DOMAIN-CONTAINING PROTEIN"/>
    <property type="match status" value="1"/>
</dbReference>
<feature type="transmembrane region" description="Helical" evidence="1">
    <location>
        <begin position="66"/>
        <end position="88"/>
    </location>
</feature>
<keyword evidence="1" id="KW-1133">Transmembrane helix</keyword>
<evidence type="ECO:0000313" key="3">
    <source>
        <dbReference type="Proteomes" id="UP000799423"/>
    </source>
</evidence>
<evidence type="ECO:0008006" key="4">
    <source>
        <dbReference type="Google" id="ProtNLM"/>
    </source>
</evidence>
<organism evidence="2 3">
    <name type="scientific">Plenodomus tracheiphilus IPT5</name>
    <dbReference type="NCBI Taxonomy" id="1408161"/>
    <lineage>
        <taxon>Eukaryota</taxon>
        <taxon>Fungi</taxon>
        <taxon>Dikarya</taxon>
        <taxon>Ascomycota</taxon>
        <taxon>Pezizomycotina</taxon>
        <taxon>Dothideomycetes</taxon>
        <taxon>Pleosporomycetidae</taxon>
        <taxon>Pleosporales</taxon>
        <taxon>Pleosporineae</taxon>
        <taxon>Leptosphaeriaceae</taxon>
        <taxon>Plenodomus</taxon>
    </lineage>
</organism>
<dbReference type="EMBL" id="MU006302">
    <property type="protein sequence ID" value="KAF2851382.1"/>
    <property type="molecule type" value="Genomic_DNA"/>
</dbReference>
<dbReference type="AlphaFoldDB" id="A0A6A7B821"/>
<feature type="transmembrane region" description="Helical" evidence="1">
    <location>
        <begin position="144"/>
        <end position="166"/>
    </location>
</feature>
<keyword evidence="3" id="KW-1185">Reference proteome</keyword>
<name>A0A6A7B821_9PLEO</name>
<gene>
    <name evidence="2" type="ORF">T440DRAFT_488972</name>
</gene>
<keyword evidence="1" id="KW-0812">Transmembrane</keyword>
<accession>A0A6A7B821</accession>
<evidence type="ECO:0000313" key="2">
    <source>
        <dbReference type="EMBL" id="KAF2851382.1"/>
    </source>
</evidence>
<sequence length="197" mass="21982">MPPPPYFKTHFINPSSFKAAVNKKLDSPIVSLFRLTVRLLQFAFALAAGISYAIELNHGYSASSTNFIYAQVVFGMTLLVLIIDSVIVRSYRFTWVAEWTLAVLWIACFGVFYAVYLSGDIDPDYAVVNLGRMKRAVWCDLVNALLWFGSAIFSSVMCCSGIKAAIKSKLQKRREGKGWKGVNDRLEEMETGTVGRA</sequence>
<proteinExistence type="predicted"/>
<dbReference type="PANTHER" id="PTHR42083">
    <property type="entry name" value="MARVEL DOMAIN-CONTAINING PROTEIN"/>
    <property type="match status" value="1"/>
</dbReference>
<dbReference type="OrthoDB" id="5363290at2759"/>
<keyword evidence="1" id="KW-0472">Membrane</keyword>